<dbReference type="Proteomes" id="UP000032046">
    <property type="component" value="Unassembled WGS sequence"/>
</dbReference>
<dbReference type="GO" id="GO:0004633">
    <property type="term" value="F:phosphopantothenoylcysteine decarboxylase activity"/>
    <property type="evidence" value="ECO:0007669"/>
    <property type="project" value="UniProtKB-UniRule"/>
</dbReference>
<dbReference type="GO" id="GO:0004632">
    <property type="term" value="F:phosphopantothenate--cysteine ligase activity"/>
    <property type="evidence" value="ECO:0007669"/>
    <property type="project" value="UniProtKB-UniRule"/>
</dbReference>
<comment type="catalytic activity">
    <reaction evidence="3 4">
        <text>(R)-4'-phosphopantothenate + L-cysteine + CTP = N-[(R)-4-phosphopantothenoyl]-L-cysteine + CMP + diphosphate + H(+)</text>
        <dbReference type="Rhea" id="RHEA:19397"/>
        <dbReference type="ChEBI" id="CHEBI:10986"/>
        <dbReference type="ChEBI" id="CHEBI:15378"/>
        <dbReference type="ChEBI" id="CHEBI:33019"/>
        <dbReference type="ChEBI" id="CHEBI:35235"/>
        <dbReference type="ChEBI" id="CHEBI:37563"/>
        <dbReference type="ChEBI" id="CHEBI:59458"/>
        <dbReference type="ChEBI" id="CHEBI:60377"/>
        <dbReference type="EC" id="6.3.2.5"/>
    </reaction>
</comment>
<evidence type="ECO:0000313" key="8">
    <source>
        <dbReference type="Proteomes" id="UP000032046"/>
    </source>
</evidence>
<dbReference type="EMBL" id="JXQK01000065">
    <property type="protein sequence ID" value="KIP61549.1"/>
    <property type="molecule type" value="Genomic_DNA"/>
</dbReference>
<feature type="domain" description="DNA/pantothenate metabolism flavoprotein C-terminal" evidence="6">
    <location>
        <begin position="201"/>
        <end position="410"/>
    </location>
</feature>
<comment type="cofactor">
    <cofactor evidence="3">
        <name>Mg(2+)</name>
        <dbReference type="ChEBI" id="CHEBI:18420"/>
    </cofactor>
</comment>
<dbReference type="GO" id="GO:0010181">
    <property type="term" value="F:FMN binding"/>
    <property type="evidence" value="ECO:0007669"/>
    <property type="project" value="UniProtKB-UniRule"/>
</dbReference>
<dbReference type="SUPFAM" id="SSF102645">
    <property type="entry name" value="CoaB-like"/>
    <property type="match status" value="1"/>
</dbReference>
<keyword evidence="3 4" id="KW-0288">FMN</keyword>
<comment type="catalytic activity">
    <reaction evidence="3 4">
        <text>N-[(R)-4-phosphopantothenoyl]-L-cysteine + H(+) = (R)-4'-phosphopantetheine + CO2</text>
        <dbReference type="Rhea" id="RHEA:16793"/>
        <dbReference type="ChEBI" id="CHEBI:15378"/>
        <dbReference type="ChEBI" id="CHEBI:16526"/>
        <dbReference type="ChEBI" id="CHEBI:59458"/>
        <dbReference type="ChEBI" id="CHEBI:61723"/>
        <dbReference type="EC" id="4.1.1.36"/>
    </reaction>
</comment>
<organism evidence="7 8">
    <name type="scientific">Prevotella pectinovora</name>
    <dbReference type="NCBI Taxonomy" id="1602169"/>
    <lineage>
        <taxon>Bacteria</taxon>
        <taxon>Pseudomonadati</taxon>
        <taxon>Bacteroidota</taxon>
        <taxon>Bacteroidia</taxon>
        <taxon>Bacteroidales</taxon>
        <taxon>Prevotellaceae</taxon>
        <taxon>Prevotella</taxon>
    </lineage>
</organism>
<sequence length="413" mass="45172">MLKGKKIVLGITGSIAAYKACYIIRGLIKAGAEVQVVITPAGKEFITPITLSALTHKPVISEFFSQRDGTWNSHVDLGIWADAMLIAPCTASTIGKMANGIADNMLITTYLSMKAPVFVAPAMDLDMYRHPSTQQNMNTLLGYGNHIIEPKSGFLASGLEGKGRMEEPEEIVRQLDAFFEDNDNAFEDTCHTPACKEGLPLKGKKIMITAGPTYEKIDPVRFIGNYSSGKMGFALAEECARRGAEVTLIAGPVTMKCSDMIKRIDVESCDEMHKAATECFASQDAAILCAAVADFKPSHVSDRKIKREHDNLVITLSPTHDIAAALGKAKQAGQKLIGFALETNDEEMNAKKKLAKKNLDFIVLNSTRNEGTTFRSDDNMISIISPDGKKDYQKKPKTEVASDIVDEMEKLWK</sequence>
<dbReference type="GO" id="GO:0046872">
    <property type="term" value="F:metal ion binding"/>
    <property type="evidence" value="ECO:0007669"/>
    <property type="project" value="UniProtKB-KW"/>
</dbReference>
<comment type="similarity">
    <text evidence="3 4">In the N-terminal section; belongs to the HFCD (homo-oligomeric flavin containing Cys decarboxylase) superfamily.</text>
</comment>
<dbReference type="InterPro" id="IPR007085">
    <property type="entry name" value="DNA/pantothenate-metab_flavo_C"/>
</dbReference>
<name>A0A0D0IUT5_9BACT</name>
<dbReference type="EC" id="6.3.2.5" evidence="3"/>
<feature type="binding site" evidence="3">
    <location>
        <position position="357"/>
    </location>
    <ligand>
        <name>CTP</name>
        <dbReference type="ChEBI" id="CHEBI:37563"/>
    </ligand>
</feature>
<dbReference type="AlphaFoldDB" id="A0A0D0IUT5"/>
<dbReference type="GO" id="GO:0015937">
    <property type="term" value="P:coenzyme A biosynthetic process"/>
    <property type="evidence" value="ECO:0007669"/>
    <property type="project" value="UniProtKB-UniRule"/>
</dbReference>
<evidence type="ECO:0000259" key="5">
    <source>
        <dbReference type="Pfam" id="PF02441"/>
    </source>
</evidence>
<feature type="region of interest" description="Phosphopantothenoylcysteine decarboxylase" evidence="3">
    <location>
        <begin position="1"/>
        <end position="205"/>
    </location>
</feature>
<dbReference type="Pfam" id="PF02441">
    <property type="entry name" value="Flavoprotein"/>
    <property type="match status" value="1"/>
</dbReference>
<dbReference type="PANTHER" id="PTHR14359">
    <property type="entry name" value="HOMO-OLIGOMERIC FLAVIN CONTAINING CYS DECARBOXYLASE FAMILY"/>
    <property type="match status" value="1"/>
</dbReference>
<dbReference type="GO" id="GO:0015941">
    <property type="term" value="P:pantothenate catabolic process"/>
    <property type="evidence" value="ECO:0007669"/>
    <property type="project" value="InterPro"/>
</dbReference>
<protein>
    <recommendedName>
        <fullName evidence="3">Coenzyme A biosynthesis bifunctional protein CoaBC</fullName>
    </recommendedName>
    <alternativeName>
        <fullName evidence="3">DNA/pantothenate metabolism flavoprotein</fullName>
    </alternativeName>
    <alternativeName>
        <fullName evidence="3">Phosphopantothenoylcysteine synthetase/decarboxylase</fullName>
        <shortName evidence="3">PPCS-PPCDC</shortName>
    </alternativeName>
    <domain>
        <recommendedName>
            <fullName evidence="3">Phosphopantothenoylcysteine decarboxylase</fullName>
            <shortName evidence="3">PPC decarboxylase</shortName>
            <shortName evidence="3">PPC-DC</shortName>
            <ecNumber evidence="3">4.1.1.36</ecNumber>
        </recommendedName>
        <alternativeName>
            <fullName evidence="3">CoaC</fullName>
        </alternativeName>
    </domain>
    <domain>
        <recommendedName>
            <fullName evidence="3">Phosphopantothenate--cysteine ligase</fullName>
            <ecNumber evidence="3">6.3.2.5</ecNumber>
        </recommendedName>
        <alternativeName>
            <fullName evidence="3">CoaB</fullName>
        </alternativeName>
        <alternativeName>
            <fullName evidence="3">Phosphopantothenoylcysteine synthetase</fullName>
            <shortName evidence="3">PPC synthetase</shortName>
            <shortName evidence="3">PPC-S</shortName>
        </alternativeName>
    </domain>
</protein>
<keyword evidence="3" id="KW-0460">Magnesium</keyword>
<evidence type="ECO:0000259" key="6">
    <source>
        <dbReference type="Pfam" id="PF04127"/>
    </source>
</evidence>
<evidence type="ECO:0000313" key="7">
    <source>
        <dbReference type="EMBL" id="KIP61549.1"/>
    </source>
</evidence>
<dbReference type="PANTHER" id="PTHR14359:SF6">
    <property type="entry name" value="PHOSPHOPANTOTHENOYLCYSTEINE DECARBOXYLASE"/>
    <property type="match status" value="1"/>
</dbReference>
<dbReference type="OrthoDB" id="9802554at2"/>
<keyword evidence="3 4" id="KW-0285">Flavoprotein</keyword>
<evidence type="ECO:0000256" key="2">
    <source>
        <dbReference type="ARBA" id="ARBA00023239"/>
    </source>
</evidence>
<dbReference type="InterPro" id="IPR036551">
    <property type="entry name" value="Flavin_trans-like"/>
</dbReference>
<dbReference type="InterPro" id="IPR005252">
    <property type="entry name" value="CoaBC"/>
</dbReference>
<reference evidence="7 8" key="1">
    <citation type="submission" date="2015-01" db="EMBL/GenBank/DDBJ databases">
        <title>Comparative genomics of non-oral Prevotella species.</title>
        <authorList>
            <person name="Accetto T."/>
            <person name="Nograsek B."/>
            <person name="Avgustin G."/>
        </authorList>
    </citation>
    <scope>NUCLEOTIDE SEQUENCE [LARGE SCALE GENOMIC DNA]</scope>
    <source>
        <strain evidence="7 8">P5-119</strain>
    </source>
</reference>
<feature type="binding site" evidence="3">
    <location>
        <position position="304"/>
    </location>
    <ligand>
        <name>CTP</name>
        <dbReference type="ChEBI" id="CHEBI:37563"/>
    </ligand>
</feature>
<evidence type="ECO:0000256" key="3">
    <source>
        <dbReference type="HAMAP-Rule" id="MF_02225"/>
    </source>
</evidence>
<accession>A0A0D0IUT5</accession>
<comment type="function">
    <text evidence="4">Catalyzes two steps in the biosynthesis of coenzyme A. In the first step cysteine is conjugated to 4'-phosphopantothenate to form 4-phosphopantothenoylcysteine, in the latter compound is decarboxylated to form 4'-phosphopantotheine.</text>
</comment>
<dbReference type="Pfam" id="PF04127">
    <property type="entry name" value="DFP"/>
    <property type="match status" value="1"/>
</dbReference>
<feature type="domain" description="Flavoprotein" evidence="5">
    <location>
        <begin position="5"/>
        <end position="175"/>
    </location>
</feature>
<evidence type="ECO:0000256" key="4">
    <source>
        <dbReference type="RuleBase" id="RU364078"/>
    </source>
</evidence>
<dbReference type="Gene3D" id="3.40.50.10300">
    <property type="entry name" value="CoaB-like"/>
    <property type="match status" value="1"/>
</dbReference>
<dbReference type="RefSeq" id="WP_042519617.1">
    <property type="nucleotide sequence ID" value="NZ_JXQH01000040.1"/>
</dbReference>
<keyword evidence="3" id="KW-0479">Metal-binding</keyword>
<keyword evidence="8" id="KW-1185">Reference proteome</keyword>
<dbReference type="InterPro" id="IPR035929">
    <property type="entry name" value="CoaB-like_sf"/>
</dbReference>
<comment type="similarity">
    <text evidence="3 4">In the C-terminal section; belongs to the PPC synthetase family.</text>
</comment>
<dbReference type="InterPro" id="IPR003382">
    <property type="entry name" value="Flavoprotein"/>
</dbReference>
<comment type="pathway">
    <text evidence="3 4">Cofactor biosynthesis; coenzyme A biosynthesis; CoA from (R)-pantothenate: step 2/5.</text>
</comment>
<dbReference type="UniPathway" id="UPA00241">
    <property type="reaction ID" value="UER00353"/>
</dbReference>
<evidence type="ECO:0000256" key="1">
    <source>
        <dbReference type="ARBA" id="ARBA00022793"/>
    </source>
</evidence>
<comment type="caution">
    <text evidence="3">Lacks conserved residue(s) required for the propagation of feature annotation.</text>
</comment>
<comment type="cofactor">
    <cofactor evidence="3">
        <name>FMN</name>
        <dbReference type="ChEBI" id="CHEBI:58210"/>
    </cofactor>
    <text evidence="3">Binds 1 FMN per subunit.</text>
</comment>
<dbReference type="SUPFAM" id="SSF52507">
    <property type="entry name" value="Homo-oligomeric flavin-containing Cys decarboxylases, HFCD"/>
    <property type="match status" value="1"/>
</dbReference>
<dbReference type="NCBIfam" id="TIGR00521">
    <property type="entry name" value="coaBC_dfp"/>
    <property type="match status" value="1"/>
</dbReference>
<keyword evidence="3 4" id="KW-0436">Ligase</keyword>
<comment type="function">
    <text evidence="3">Catalyzes two sequential steps in the biosynthesis of coenzyme A. In the first step cysteine is conjugated to 4'-phosphopantothenate to form 4-phosphopantothenoylcysteine. In the second step the latter compound is decarboxylated to form 4'-phosphopantotheine.</text>
</comment>
<dbReference type="EC" id="4.1.1.36" evidence="3"/>
<feature type="region of interest" description="Phosphopantothenate--cysteine ligase" evidence="3">
    <location>
        <begin position="206"/>
        <end position="413"/>
    </location>
</feature>
<comment type="caution">
    <text evidence="7">The sequence shown here is derived from an EMBL/GenBank/DDBJ whole genome shotgun (WGS) entry which is preliminary data.</text>
</comment>
<feature type="binding site" evidence="3">
    <location>
        <position position="339"/>
    </location>
    <ligand>
        <name>CTP</name>
        <dbReference type="ChEBI" id="CHEBI:37563"/>
    </ligand>
</feature>
<keyword evidence="2 3" id="KW-0456">Lyase</keyword>
<keyword evidence="1 3" id="KW-0210">Decarboxylase</keyword>
<dbReference type="GO" id="GO:0071513">
    <property type="term" value="C:phosphopantothenoylcysteine decarboxylase complex"/>
    <property type="evidence" value="ECO:0007669"/>
    <property type="project" value="TreeGrafter"/>
</dbReference>
<feature type="binding site" evidence="3">
    <location>
        <position position="294"/>
    </location>
    <ligand>
        <name>CTP</name>
        <dbReference type="ChEBI" id="CHEBI:37563"/>
    </ligand>
</feature>
<dbReference type="Gene3D" id="3.40.50.1950">
    <property type="entry name" value="Flavin prenyltransferase-like"/>
    <property type="match status" value="1"/>
</dbReference>
<proteinExistence type="inferred from homology"/>
<dbReference type="HAMAP" id="MF_02225">
    <property type="entry name" value="CoaBC"/>
    <property type="match status" value="1"/>
</dbReference>
<comment type="pathway">
    <text evidence="3 4">Cofactor biosynthesis; coenzyme A biosynthesis; CoA from (R)-pantothenate: step 3/5.</text>
</comment>
<feature type="binding site" evidence="3">
    <location>
        <position position="353"/>
    </location>
    <ligand>
        <name>CTP</name>
        <dbReference type="ChEBI" id="CHEBI:37563"/>
    </ligand>
</feature>
<dbReference type="STRING" id="1602171.ST44_09130"/>
<keyword evidence="3" id="KW-0511">Multifunctional enzyme</keyword>
<gene>
    <name evidence="3" type="primary">coaBC</name>
    <name evidence="7" type="ORF">ST44_09130</name>
</gene>